<sequence length="57" mass="5960">MSALLTPATIIFRMFLLAAMLMGPIGAMAYSKAANLGVGKQGAGLVLFVTLQRQSMS</sequence>
<comment type="caution">
    <text evidence="1">The sequence shown here is derived from an EMBL/GenBank/DDBJ whole genome shotgun (WGS) entry which is preliminary data.</text>
</comment>
<dbReference type="EMBL" id="JAUSVF010000001">
    <property type="protein sequence ID" value="MDQ0319706.1"/>
    <property type="molecule type" value="Genomic_DNA"/>
</dbReference>
<reference evidence="1 2" key="1">
    <citation type="submission" date="2023-07" db="EMBL/GenBank/DDBJ databases">
        <title>Genomic Encyclopedia of Type Strains, Phase IV (KMG-IV): sequencing the most valuable type-strain genomes for metagenomic binning, comparative biology and taxonomic classification.</title>
        <authorList>
            <person name="Goeker M."/>
        </authorList>
    </citation>
    <scope>NUCLEOTIDE SEQUENCE [LARGE SCALE GENOMIC DNA]</scope>
    <source>
        <strain evidence="1 2">DSM 1112</strain>
    </source>
</reference>
<evidence type="ECO:0000313" key="1">
    <source>
        <dbReference type="EMBL" id="MDQ0319706.1"/>
    </source>
</evidence>
<protein>
    <submittedName>
        <fullName evidence="1">Uncharacterized protein</fullName>
    </submittedName>
</protein>
<organism evidence="1 2">
    <name type="scientific">Pararhizobium capsulatum DSM 1112</name>
    <dbReference type="NCBI Taxonomy" id="1121113"/>
    <lineage>
        <taxon>Bacteria</taxon>
        <taxon>Pseudomonadati</taxon>
        <taxon>Pseudomonadota</taxon>
        <taxon>Alphaproteobacteria</taxon>
        <taxon>Hyphomicrobiales</taxon>
        <taxon>Rhizobiaceae</taxon>
        <taxon>Rhizobium/Agrobacterium group</taxon>
        <taxon>Pararhizobium</taxon>
    </lineage>
</organism>
<evidence type="ECO:0000313" key="2">
    <source>
        <dbReference type="Proteomes" id="UP001230207"/>
    </source>
</evidence>
<gene>
    <name evidence="1" type="ORF">QO002_001844</name>
</gene>
<keyword evidence="2" id="KW-1185">Reference proteome</keyword>
<dbReference type="Proteomes" id="UP001230207">
    <property type="component" value="Unassembled WGS sequence"/>
</dbReference>
<name>A0ABU0BN73_9HYPH</name>
<accession>A0ABU0BN73</accession>
<dbReference type="RefSeq" id="WP_307228814.1">
    <property type="nucleotide sequence ID" value="NZ_JAUSVF010000001.1"/>
</dbReference>
<proteinExistence type="predicted"/>